<accession>A0A6A5Z0B9</accession>
<feature type="region of interest" description="Disordered" evidence="1">
    <location>
        <begin position="197"/>
        <end position="255"/>
    </location>
</feature>
<dbReference type="Proteomes" id="UP000799770">
    <property type="component" value="Unassembled WGS sequence"/>
</dbReference>
<evidence type="ECO:0000313" key="2">
    <source>
        <dbReference type="EMBL" id="KAF2112566.1"/>
    </source>
</evidence>
<reference evidence="2" key="1">
    <citation type="journal article" date="2020" name="Stud. Mycol.">
        <title>101 Dothideomycetes genomes: a test case for predicting lifestyles and emergence of pathogens.</title>
        <authorList>
            <person name="Haridas S."/>
            <person name="Albert R."/>
            <person name="Binder M."/>
            <person name="Bloem J."/>
            <person name="Labutti K."/>
            <person name="Salamov A."/>
            <person name="Andreopoulos B."/>
            <person name="Baker S."/>
            <person name="Barry K."/>
            <person name="Bills G."/>
            <person name="Bluhm B."/>
            <person name="Cannon C."/>
            <person name="Castanera R."/>
            <person name="Culley D."/>
            <person name="Daum C."/>
            <person name="Ezra D."/>
            <person name="Gonzalez J."/>
            <person name="Henrissat B."/>
            <person name="Kuo A."/>
            <person name="Liang C."/>
            <person name="Lipzen A."/>
            <person name="Lutzoni F."/>
            <person name="Magnuson J."/>
            <person name="Mondo S."/>
            <person name="Nolan M."/>
            <person name="Ohm R."/>
            <person name="Pangilinan J."/>
            <person name="Park H.-J."/>
            <person name="Ramirez L."/>
            <person name="Alfaro M."/>
            <person name="Sun H."/>
            <person name="Tritt A."/>
            <person name="Yoshinaga Y."/>
            <person name="Zwiers L.-H."/>
            <person name="Turgeon B."/>
            <person name="Goodwin S."/>
            <person name="Spatafora J."/>
            <person name="Crous P."/>
            <person name="Grigoriev I."/>
        </authorList>
    </citation>
    <scope>NUCLEOTIDE SEQUENCE</scope>
    <source>
        <strain evidence="2">CBS 627.86</strain>
    </source>
</reference>
<feature type="compositionally biased region" description="Basic residues" evidence="1">
    <location>
        <begin position="360"/>
        <end position="373"/>
    </location>
</feature>
<evidence type="ECO:0000256" key="1">
    <source>
        <dbReference type="SAM" id="MobiDB-lite"/>
    </source>
</evidence>
<dbReference type="OrthoDB" id="5326588at2759"/>
<feature type="compositionally biased region" description="Basic and acidic residues" evidence="1">
    <location>
        <begin position="348"/>
        <end position="359"/>
    </location>
</feature>
<name>A0A6A5Z0B9_9PLEO</name>
<sequence>MGVCVLFTHVNVKHYTEAPPPYLHESKTSLVVQQFSDIKDEATLREVHEYLFRKHNLIDRVIRARKLHHSHFFANNEYGHEKYLNKLQNDRHARNSQDAEEAQRETENRKVKLEAMLLKRHQKEVERHQQEMRAHENKKREDDCLKETHAQRLSELSEEEQDSWDPGKDVFGYERHSYIDLIKYFLMMDGHDASADDANAAGAEPSTAKDTAHSIASEEPKSKALSKSAKKRAKKANAGEWKIVDRPQSDAERRGPSVMRGLLNRIYGTMTATAALVQGSPLCLMRRLSHYWGSVEEFLKHAEVTQEQLRDLCLKLERPTLQDVRDACVDFYRSETEEAEDNNVSSKNEVEKREEEKSERKGRKCLTKRRRASKTTGEDLSGDLTSDGDPKGPVDFGEVTDGTDYTREKLRIKICGRYMYNYPSEKTLSWGGRFRFSVNAKDSDIHDTTFAGDLFRQMLLSFGFIPYNYRDVADELTHHVQTGSRGSARRAHQVLQVRDLLCGHIKRDDPSSRRFIQYISMQTRHIVALVRDPKTGRVLTQPPEKELWLAREKSGWGRASRNTFEIISEVGLKLFEEVDQARKWRFSFEEYYMTYTSGILSRPIRHDAQSRNECLQSPRTSTRDGDELWHGAFRTKYTEADALEDEILRPLDLYIDYRAYWPSENTESDPQNPAAFDRTNLLSKARAFRDAHPAAKFSVLRLWSAPHFYPLELSLQRSAMTAFLDDRGRLWHFRFLPKDLPTSEWIIHDQLSAHIEPYREMLQRDQVIVARDMVFVMGKDEKDLRRLTEGTTWAIQTEPWRLEVDFWRSFVNVDLKFLEDMHEKWLE</sequence>
<organism evidence="2 3">
    <name type="scientific">Lophiotrema nucula</name>
    <dbReference type="NCBI Taxonomy" id="690887"/>
    <lineage>
        <taxon>Eukaryota</taxon>
        <taxon>Fungi</taxon>
        <taxon>Dikarya</taxon>
        <taxon>Ascomycota</taxon>
        <taxon>Pezizomycotina</taxon>
        <taxon>Dothideomycetes</taxon>
        <taxon>Pleosporomycetidae</taxon>
        <taxon>Pleosporales</taxon>
        <taxon>Lophiotremataceae</taxon>
        <taxon>Lophiotrema</taxon>
    </lineage>
</organism>
<feature type="region of interest" description="Disordered" evidence="1">
    <location>
        <begin position="125"/>
        <end position="144"/>
    </location>
</feature>
<proteinExistence type="predicted"/>
<dbReference type="EMBL" id="ML977330">
    <property type="protein sequence ID" value="KAF2112566.1"/>
    <property type="molecule type" value="Genomic_DNA"/>
</dbReference>
<gene>
    <name evidence="2" type="ORF">BDV96DRAFT_601966</name>
</gene>
<protein>
    <submittedName>
        <fullName evidence="2">Uncharacterized protein</fullName>
    </submittedName>
</protein>
<keyword evidence="3" id="KW-1185">Reference proteome</keyword>
<feature type="compositionally biased region" description="Basic and acidic residues" evidence="1">
    <location>
        <begin position="210"/>
        <end position="222"/>
    </location>
</feature>
<feature type="region of interest" description="Disordered" evidence="1">
    <location>
        <begin position="89"/>
        <end position="108"/>
    </location>
</feature>
<feature type="region of interest" description="Disordered" evidence="1">
    <location>
        <begin position="338"/>
        <end position="400"/>
    </location>
</feature>
<evidence type="ECO:0000313" key="3">
    <source>
        <dbReference type="Proteomes" id="UP000799770"/>
    </source>
</evidence>
<feature type="compositionally biased region" description="Basic and acidic residues" evidence="1">
    <location>
        <begin position="242"/>
        <end position="255"/>
    </location>
</feature>
<dbReference type="AlphaFoldDB" id="A0A6A5Z0B9"/>